<evidence type="ECO:0000256" key="1">
    <source>
        <dbReference type="SAM" id="Phobius"/>
    </source>
</evidence>
<dbReference type="Pfam" id="PF11188">
    <property type="entry name" value="DUF2975"/>
    <property type="match status" value="1"/>
</dbReference>
<comment type="caution">
    <text evidence="2">The sequence shown here is derived from an EMBL/GenBank/DDBJ whole genome shotgun (WGS) entry which is preliminary data.</text>
</comment>
<dbReference type="InterPro" id="IPR021354">
    <property type="entry name" value="DUF2975"/>
</dbReference>
<feature type="transmembrane region" description="Helical" evidence="1">
    <location>
        <begin position="39"/>
        <end position="63"/>
    </location>
</feature>
<feature type="transmembrane region" description="Helical" evidence="1">
    <location>
        <begin position="156"/>
        <end position="176"/>
    </location>
</feature>
<accession>A0A1G1TE88</accession>
<reference evidence="2 3" key="1">
    <citation type="submission" date="2016-08" db="EMBL/GenBank/DDBJ databases">
        <title>Hymenobacter coccineus sp. nov., Hymenobacter lapidarius sp. nov. and Hymenobacter glacialis sp. nov., isolated from Antarctic soil.</title>
        <authorList>
            <person name="Sedlacek I."/>
            <person name="Kralova S."/>
            <person name="Kyrova K."/>
            <person name="Maslanova I."/>
            <person name="Stankova E."/>
            <person name="Vrbovska V."/>
            <person name="Nemec M."/>
            <person name="Bartak M."/>
            <person name="Svec P."/>
            <person name="Busse H.-J."/>
            <person name="Pantucek R."/>
        </authorList>
    </citation>
    <scope>NUCLEOTIDE SEQUENCE [LARGE SCALE GENOMIC DNA]</scope>
    <source>
        <strain evidence="2 3">CCM 8649</strain>
    </source>
</reference>
<organism evidence="2 3">
    <name type="scientific">Hymenobacter coccineus</name>
    <dbReference type="NCBI Taxonomy" id="1908235"/>
    <lineage>
        <taxon>Bacteria</taxon>
        <taxon>Pseudomonadati</taxon>
        <taxon>Bacteroidota</taxon>
        <taxon>Cytophagia</taxon>
        <taxon>Cytophagales</taxon>
        <taxon>Hymenobacteraceae</taxon>
        <taxon>Hymenobacter</taxon>
    </lineage>
</organism>
<keyword evidence="1" id="KW-0472">Membrane</keyword>
<evidence type="ECO:0000313" key="2">
    <source>
        <dbReference type="EMBL" id="OGX89170.1"/>
    </source>
</evidence>
<sequence>MNINTFLLIFNKNVFLCWWQLTLFLMATMLKSLGSLKSFFILSRVLTGIFLFAAFGSLCGLIGKTYDSATGSPEVRLVLYTTTPNLFSAAHDMNAGFEDGFAGRPHRPERGPLPGLRASAESFELAADPNTPLLRYREPNAWKRVALLYLGAADSYLSLSWVILISVGSWLLWGLLRDVTPETPFTRANAQRLVRLVLLVLLLSQAQHLAYLALRALVPAFHAPGVADTLNHYVRLNTDDSIPNPLLGVMLAVIAIVYRRGVELSQEVELVI</sequence>
<evidence type="ECO:0008006" key="4">
    <source>
        <dbReference type="Google" id="ProtNLM"/>
    </source>
</evidence>
<proteinExistence type="predicted"/>
<protein>
    <recommendedName>
        <fullName evidence="4">DUF2975 domain-containing protein</fullName>
    </recommendedName>
</protein>
<keyword evidence="3" id="KW-1185">Reference proteome</keyword>
<evidence type="ECO:0000313" key="3">
    <source>
        <dbReference type="Proteomes" id="UP000177506"/>
    </source>
</evidence>
<name>A0A1G1TE88_9BACT</name>
<keyword evidence="1" id="KW-1133">Transmembrane helix</keyword>
<dbReference type="AlphaFoldDB" id="A0A1G1TE88"/>
<dbReference type="EMBL" id="MDZA01000308">
    <property type="protein sequence ID" value="OGX89170.1"/>
    <property type="molecule type" value="Genomic_DNA"/>
</dbReference>
<feature type="transmembrane region" description="Helical" evidence="1">
    <location>
        <begin position="6"/>
        <end position="27"/>
    </location>
</feature>
<keyword evidence="1" id="KW-0812">Transmembrane</keyword>
<gene>
    <name evidence="2" type="ORF">BEN49_09545</name>
</gene>
<dbReference type="Proteomes" id="UP000177506">
    <property type="component" value="Unassembled WGS sequence"/>
</dbReference>